<dbReference type="SUPFAM" id="SSF51905">
    <property type="entry name" value="FAD/NAD(P)-binding domain"/>
    <property type="match status" value="1"/>
</dbReference>
<evidence type="ECO:0000256" key="1">
    <source>
        <dbReference type="ARBA" id="ARBA00023002"/>
    </source>
</evidence>
<dbReference type="GO" id="GO:0071949">
    <property type="term" value="F:FAD binding"/>
    <property type="evidence" value="ECO:0007669"/>
    <property type="project" value="InterPro"/>
</dbReference>
<evidence type="ECO:0000313" key="4">
    <source>
        <dbReference type="EMBL" id="TKV61771.1"/>
    </source>
</evidence>
<dbReference type="Gene3D" id="3.30.9.20">
    <property type="match status" value="1"/>
</dbReference>
<dbReference type="GO" id="GO:0016491">
    <property type="term" value="F:oxidoreductase activity"/>
    <property type="evidence" value="ECO:0007669"/>
    <property type="project" value="UniProtKB-KW"/>
</dbReference>
<proteinExistence type="predicted"/>
<comment type="caution">
    <text evidence="4">The sequence shown here is derived from an EMBL/GenBank/DDBJ whole genome shotgun (WGS) entry which is preliminary data.</text>
</comment>
<evidence type="ECO:0000256" key="2">
    <source>
        <dbReference type="ARBA" id="ARBA00023027"/>
    </source>
</evidence>
<dbReference type="InterPro" id="IPR036188">
    <property type="entry name" value="FAD/NAD-bd_sf"/>
</dbReference>
<dbReference type="InterPro" id="IPR050631">
    <property type="entry name" value="PheA/TfdB_FAD_monoxygenase"/>
</dbReference>
<dbReference type="PANTHER" id="PTHR43476:SF4">
    <property type="entry name" value="BLR0106 PROTEIN"/>
    <property type="match status" value="1"/>
</dbReference>
<dbReference type="RefSeq" id="WP_137449076.1">
    <property type="nucleotide sequence ID" value="NZ_SZZH01000001.1"/>
</dbReference>
<feature type="domain" description="FAD-binding" evidence="3">
    <location>
        <begin position="4"/>
        <end position="335"/>
    </location>
</feature>
<keyword evidence="5" id="KW-1185">Reference proteome</keyword>
<dbReference type="PANTHER" id="PTHR43476">
    <property type="entry name" value="3-(3-HYDROXY-PHENYL)PROPIONATE/3-HYDROXYCINNAMIC ACID HYDROXYLASE"/>
    <property type="match status" value="1"/>
</dbReference>
<dbReference type="OrthoDB" id="3169239at2"/>
<evidence type="ECO:0000313" key="5">
    <source>
        <dbReference type="Proteomes" id="UP000306985"/>
    </source>
</evidence>
<dbReference type="Proteomes" id="UP000306985">
    <property type="component" value="Unassembled WGS sequence"/>
</dbReference>
<dbReference type="Gene3D" id="3.50.50.60">
    <property type="entry name" value="FAD/NAD(P)-binding domain"/>
    <property type="match status" value="1"/>
</dbReference>
<evidence type="ECO:0000259" key="3">
    <source>
        <dbReference type="Pfam" id="PF01494"/>
    </source>
</evidence>
<dbReference type="AlphaFoldDB" id="A0A4U6QMV5"/>
<reference evidence="4 5" key="1">
    <citation type="submission" date="2019-05" db="EMBL/GenBank/DDBJ databases">
        <title>Nakamurella sp. N5BH11, whole genome shotgun sequence.</title>
        <authorList>
            <person name="Tuo L."/>
        </authorList>
    </citation>
    <scope>NUCLEOTIDE SEQUENCE [LARGE SCALE GENOMIC DNA]</scope>
    <source>
        <strain evidence="4 5">N5BH11</strain>
    </source>
</reference>
<gene>
    <name evidence="4" type="ORF">FDO65_09575</name>
</gene>
<dbReference type="Pfam" id="PF01494">
    <property type="entry name" value="FAD_binding_3"/>
    <property type="match status" value="1"/>
</dbReference>
<dbReference type="PRINTS" id="PR00420">
    <property type="entry name" value="RNGMNOXGNASE"/>
</dbReference>
<organism evidence="4 5">
    <name type="scientific">Nakamurella flava</name>
    <dbReference type="NCBI Taxonomy" id="2576308"/>
    <lineage>
        <taxon>Bacteria</taxon>
        <taxon>Bacillati</taxon>
        <taxon>Actinomycetota</taxon>
        <taxon>Actinomycetes</taxon>
        <taxon>Nakamurellales</taxon>
        <taxon>Nakamurellaceae</taxon>
        <taxon>Nakamurella</taxon>
    </lineage>
</organism>
<name>A0A4U6QMV5_9ACTN</name>
<dbReference type="EMBL" id="SZZH01000001">
    <property type="protein sequence ID" value="TKV61771.1"/>
    <property type="molecule type" value="Genomic_DNA"/>
</dbReference>
<accession>A0A4U6QMV5</accession>
<dbReference type="InterPro" id="IPR002938">
    <property type="entry name" value="FAD-bd"/>
</dbReference>
<protein>
    <submittedName>
        <fullName evidence="4">2-polyprenyl-6-methoxyphenol hydroxylase</fullName>
    </submittedName>
</protein>
<sequence length="553" mass="59400">MSLRVACIGAGPGGLFAATLIRRLLPDSQVTVYERNRAEDVFGFGVVFSDQTLERIDAADPVLRDALARHGKHWDSIDVRLKGEQVTFAGNGMAAIHRRTLLSLLQDRAAEFGVDVRWSSAVPDIRSLAADHDLIVAADGANSASRESFADALGPQVQTATAKFIWFGTTHRFDGLTFLHRSNKHGHFAVHAYPVSDDVSTFIVEADEPTWRAAGLDSFDVTQPPGPSDLKSKAYLQALFAPDIDGEPLLDNNSRWGNFRTRRTASWHATAGGTPVVWLGDAVHTAHFSVGSGTKMAMEDAVSLAQQLAARPTDLPAALAAYEADRQPEVARIQDSARPSLSWWENFGRYHDAFAPWQFGFHFFSRSITADKLRRRDPAFVAQAEQAWQTIHGAAPLDTPLAAGDLALPGRLVRLSADGRTITTTDPAGGPDRHVSLRAAGEPTVPGSALRVEAPKEEAEVDSAAAAALQELDRTGQRALVVVTGGTRLTRALLSERLRFTGSAVTVVVDDPPKGVEAGTDPTVAEHRVKDQALTLVLSGRADGVAATVGGDR</sequence>
<keyword evidence="2" id="KW-0520">NAD</keyword>
<keyword evidence="1" id="KW-0560">Oxidoreductase</keyword>